<dbReference type="Proteomes" id="UP000198693">
    <property type="component" value="Unassembled WGS sequence"/>
</dbReference>
<dbReference type="AlphaFoldDB" id="A0A1I7JME9"/>
<dbReference type="OrthoDB" id="6169353at2"/>
<organism evidence="1 2">
    <name type="scientific">Halomonas korlensis</name>
    <dbReference type="NCBI Taxonomy" id="463301"/>
    <lineage>
        <taxon>Bacteria</taxon>
        <taxon>Pseudomonadati</taxon>
        <taxon>Pseudomonadota</taxon>
        <taxon>Gammaproteobacteria</taxon>
        <taxon>Oceanospirillales</taxon>
        <taxon>Halomonadaceae</taxon>
        <taxon>Halomonas</taxon>
    </lineage>
</organism>
<dbReference type="InterPro" id="IPR036388">
    <property type="entry name" value="WH-like_DNA-bd_sf"/>
</dbReference>
<dbReference type="Gene3D" id="1.10.10.10">
    <property type="entry name" value="Winged helix-like DNA-binding domain superfamily/Winged helix DNA-binding domain"/>
    <property type="match status" value="1"/>
</dbReference>
<dbReference type="EMBL" id="FPBP01000011">
    <property type="protein sequence ID" value="SFU86327.1"/>
    <property type="molecule type" value="Genomic_DNA"/>
</dbReference>
<name>A0A1I7JME9_9GAMM</name>
<dbReference type="RefSeq" id="WP_089796768.1">
    <property type="nucleotide sequence ID" value="NZ_FPBP01000011.1"/>
</dbReference>
<proteinExistence type="predicted"/>
<accession>A0A1I7JME9</accession>
<gene>
    <name evidence="1" type="ORF">SAMN04487955_11171</name>
</gene>
<evidence type="ECO:0000313" key="1">
    <source>
        <dbReference type="EMBL" id="SFU86327.1"/>
    </source>
</evidence>
<sequence>MTVTAVMQPTSNEVKREGFDEVRRSGRASAQQQRVLDVLRQLGPATRQQLADYSGLSLQTICPRCHELLALGLIDVVGTVGKPAKQVLALGRSKKDEPEVAKQ</sequence>
<dbReference type="InterPro" id="IPR036390">
    <property type="entry name" value="WH_DNA-bd_sf"/>
</dbReference>
<reference evidence="2" key="1">
    <citation type="submission" date="2016-10" db="EMBL/GenBank/DDBJ databases">
        <authorList>
            <person name="Varghese N."/>
            <person name="Submissions S."/>
        </authorList>
    </citation>
    <scope>NUCLEOTIDE SEQUENCE [LARGE SCALE GENOMIC DNA]</scope>
    <source>
        <strain evidence="2">CGMCC 1.6981</strain>
    </source>
</reference>
<dbReference type="STRING" id="463301.SAMN04487955_11171"/>
<evidence type="ECO:0008006" key="3">
    <source>
        <dbReference type="Google" id="ProtNLM"/>
    </source>
</evidence>
<dbReference type="SUPFAM" id="SSF46785">
    <property type="entry name" value="Winged helix' DNA-binding domain"/>
    <property type="match status" value="1"/>
</dbReference>
<protein>
    <recommendedName>
        <fullName evidence="3">Winged helix-turn-helix DNA-binding</fullName>
    </recommendedName>
</protein>
<keyword evidence="2" id="KW-1185">Reference proteome</keyword>
<evidence type="ECO:0000313" key="2">
    <source>
        <dbReference type="Proteomes" id="UP000198693"/>
    </source>
</evidence>